<dbReference type="PROSITE" id="PS51819">
    <property type="entry name" value="VOC"/>
    <property type="match status" value="2"/>
</dbReference>
<dbReference type="InterPro" id="IPR004360">
    <property type="entry name" value="Glyas_Fos-R_dOase_dom"/>
</dbReference>
<keyword evidence="2" id="KW-0560">Oxidoreductase</keyword>
<evidence type="ECO:0000259" key="1">
    <source>
        <dbReference type="PROSITE" id="PS51819"/>
    </source>
</evidence>
<accession>A0A316ECA7</accession>
<feature type="domain" description="VOC" evidence="1">
    <location>
        <begin position="9"/>
        <end position="121"/>
    </location>
</feature>
<organism evidence="2 3">
    <name type="scientific">Arcicella aurantiaca</name>
    <dbReference type="NCBI Taxonomy" id="591202"/>
    <lineage>
        <taxon>Bacteria</taxon>
        <taxon>Pseudomonadati</taxon>
        <taxon>Bacteroidota</taxon>
        <taxon>Cytophagia</taxon>
        <taxon>Cytophagales</taxon>
        <taxon>Flectobacillaceae</taxon>
        <taxon>Arcicella</taxon>
    </lineage>
</organism>
<dbReference type="RefSeq" id="WP_109742238.1">
    <property type="nucleotide sequence ID" value="NZ_QGGO01000006.1"/>
</dbReference>
<dbReference type="AlphaFoldDB" id="A0A316ECA7"/>
<dbReference type="Proteomes" id="UP000245489">
    <property type="component" value="Unassembled WGS sequence"/>
</dbReference>
<dbReference type="CDD" id="cd09013">
    <property type="entry name" value="BphC-JF8_N_like"/>
    <property type="match status" value="1"/>
</dbReference>
<name>A0A316ECA7_9BACT</name>
<comment type="caution">
    <text evidence="2">The sequence shown here is derived from an EMBL/GenBank/DDBJ whole genome shotgun (WGS) entry which is preliminary data.</text>
</comment>
<dbReference type="PANTHER" id="PTHR21366">
    <property type="entry name" value="GLYOXALASE FAMILY PROTEIN"/>
    <property type="match status" value="1"/>
</dbReference>
<reference evidence="2 3" key="1">
    <citation type="submission" date="2018-05" db="EMBL/GenBank/DDBJ databases">
        <title>Genomic Encyclopedia of Archaeal and Bacterial Type Strains, Phase II (KMG-II): from individual species to whole genera.</title>
        <authorList>
            <person name="Goeker M."/>
        </authorList>
    </citation>
    <scope>NUCLEOTIDE SEQUENCE [LARGE SCALE GENOMIC DNA]</scope>
    <source>
        <strain evidence="2 3">DSM 22214</strain>
    </source>
</reference>
<feature type="domain" description="VOC" evidence="1">
    <location>
        <begin position="151"/>
        <end position="271"/>
    </location>
</feature>
<dbReference type="InterPro" id="IPR029068">
    <property type="entry name" value="Glyas_Bleomycin-R_OHBP_Dase"/>
</dbReference>
<protein>
    <submittedName>
        <fullName evidence="2">Catechol 2,3-dioxygenase</fullName>
    </submittedName>
</protein>
<dbReference type="InterPro" id="IPR050383">
    <property type="entry name" value="GlyoxalaseI/FosfomycinResist"/>
</dbReference>
<evidence type="ECO:0000313" key="2">
    <source>
        <dbReference type="EMBL" id="PWK27586.1"/>
    </source>
</evidence>
<gene>
    <name evidence="2" type="ORF">LV89_01477</name>
</gene>
<dbReference type="OrthoDB" id="317332at2"/>
<keyword evidence="3" id="KW-1185">Reference proteome</keyword>
<dbReference type="GO" id="GO:0051213">
    <property type="term" value="F:dioxygenase activity"/>
    <property type="evidence" value="ECO:0007669"/>
    <property type="project" value="UniProtKB-KW"/>
</dbReference>
<dbReference type="InterPro" id="IPR037523">
    <property type="entry name" value="VOC_core"/>
</dbReference>
<keyword evidence="2" id="KW-0223">Dioxygenase</keyword>
<proteinExistence type="predicted"/>
<dbReference type="EMBL" id="QGGO01000006">
    <property type="protein sequence ID" value="PWK27586.1"/>
    <property type="molecule type" value="Genomic_DNA"/>
</dbReference>
<sequence>MNITWELAHLAHVELLTPKLDESIRFFTEILGMSISEINGDSAYLRAYDDYEHHSLKLTAHKHSGIGHFAWRTRSQESLENRAKAIEQKGLGIGWEDHECGYGKAYKFRYPDGHICELYFESNKYKAEGEHKSALKNTASKFPGRGMNVRRIDHLNLLAKDIVAFRDFQFGVLGGRMSETIIFDDEPKGIWVSVNSKSYDLAITEDHSGLSGRFHHLTYAVNSREEVLLAADIALENGVFIETGPHKHAIQQTFFLYLYEPGGNRIEIANPTARLILDPDYETVVWNREERMKGQAWGLKTVESFHTRGTPMPEELL</sequence>
<dbReference type="Pfam" id="PF00903">
    <property type="entry name" value="Glyoxalase"/>
    <property type="match status" value="2"/>
</dbReference>
<evidence type="ECO:0000313" key="3">
    <source>
        <dbReference type="Proteomes" id="UP000245489"/>
    </source>
</evidence>
<dbReference type="SUPFAM" id="SSF54593">
    <property type="entry name" value="Glyoxalase/Bleomycin resistance protein/Dihydroxybiphenyl dioxygenase"/>
    <property type="match status" value="1"/>
</dbReference>
<dbReference type="PANTHER" id="PTHR21366:SF19">
    <property type="entry name" value="METAPYROCATECHASE"/>
    <property type="match status" value="1"/>
</dbReference>
<dbReference type="Gene3D" id="3.10.180.10">
    <property type="entry name" value="2,3-Dihydroxybiphenyl 1,2-Dioxygenase, domain 1"/>
    <property type="match status" value="2"/>
</dbReference>